<evidence type="ECO:0000313" key="1">
    <source>
        <dbReference type="EMBL" id="TQE96190.1"/>
    </source>
</evidence>
<evidence type="ECO:0008006" key="3">
    <source>
        <dbReference type="Google" id="ProtNLM"/>
    </source>
</evidence>
<reference evidence="1 2" key="1">
    <citation type="submission" date="2019-06" db="EMBL/GenBank/DDBJ databases">
        <title>Genome sequence of Litorilinea aerophila BAA-2444.</title>
        <authorList>
            <person name="Maclea K.S."/>
            <person name="Maurais E.G."/>
            <person name="Iannazzi L.C."/>
        </authorList>
    </citation>
    <scope>NUCLEOTIDE SEQUENCE [LARGE SCALE GENOMIC DNA]</scope>
    <source>
        <strain evidence="1 2">ATCC BAA-2444</strain>
    </source>
</reference>
<organism evidence="1 2">
    <name type="scientific">Litorilinea aerophila</name>
    <dbReference type="NCBI Taxonomy" id="1204385"/>
    <lineage>
        <taxon>Bacteria</taxon>
        <taxon>Bacillati</taxon>
        <taxon>Chloroflexota</taxon>
        <taxon>Caldilineae</taxon>
        <taxon>Caldilineales</taxon>
        <taxon>Caldilineaceae</taxon>
        <taxon>Litorilinea</taxon>
    </lineage>
</organism>
<dbReference type="PANTHER" id="PTHR40274">
    <property type="entry name" value="VIRGINIAMYCIN B LYASE"/>
    <property type="match status" value="1"/>
</dbReference>
<dbReference type="InterPro" id="IPR011042">
    <property type="entry name" value="6-blade_b-propeller_TolB-like"/>
</dbReference>
<proteinExistence type="predicted"/>
<dbReference type="Proteomes" id="UP000317371">
    <property type="component" value="Unassembled WGS sequence"/>
</dbReference>
<dbReference type="PANTHER" id="PTHR40274:SF3">
    <property type="entry name" value="VIRGINIAMYCIN B LYASE"/>
    <property type="match status" value="1"/>
</dbReference>
<protein>
    <recommendedName>
        <fullName evidence="3">Lyase</fullName>
    </recommendedName>
</protein>
<name>A0A540VHE0_9CHLR</name>
<comment type="caution">
    <text evidence="1">The sequence shown here is derived from an EMBL/GenBank/DDBJ whole genome shotgun (WGS) entry which is preliminary data.</text>
</comment>
<dbReference type="Pfam" id="PF24684">
    <property type="entry name" value="Vgb_lyase"/>
    <property type="match status" value="1"/>
</dbReference>
<gene>
    <name evidence="1" type="ORF">FKZ61_08915</name>
</gene>
<dbReference type="EMBL" id="VIGC01000009">
    <property type="protein sequence ID" value="TQE96190.1"/>
    <property type="molecule type" value="Genomic_DNA"/>
</dbReference>
<evidence type="ECO:0000313" key="2">
    <source>
        <dbReference type="Proteomes" id="UP000317371"/>
    </source>
</evidence>
<dbReference type="InterPro" id="IPR051344">
    <property type="entry name" value="Vgb"/>
</dbReference>
<dbReference type="SUPFAM" id="SSF101898">
    <property type="entry name" value="NHL repeat"/>
    <property type="match status" value="1"/>
</dbReference>
<accession>A0A540VHE0</accession>
<keyword evidence="2" id="KW-1185">Reference proteome</keyword>
<dbReference type="Gene3D" id="2.120.10.30">
    <property type="entry name" value="TolB, C-terminal domain"/>
    <property type="match status" value="1"/>
</dbReference>
<dbReference type="AlphaFoldDB" id="A0A540VHE0"/>
<dbReference type="InParanoid" id="A0A540VHE0"/>
<sequence>MTLALAWGVAPARAELTATNFGLRIEYPIPNKALHVVIQAPGQLWFTAPEANAVGKLTVLSGPNDPLVTYTISYVLLDPGSEPFGLVYHDDAVWFTQRGANKLGRIDVNSQALTEYAIPTPNSEPMGIARAPDGTLWFTQRGANQLGRFDPTTQTFQAYPLPGNLFTTTEPRLREILVKNNNEIWFTAPGAGAVGNYRVDTDQFFAVYTLGQARPMDLVLDSSGRLWTTQFEQNALAAYAPGTLSLWTPYPVTTPNSGPVGILFRNNGATWDFWFTENQSGLAGRLTIRPNGQFVKLQEFPLGQGSAPWDIVMDSNNHVWITDQGRNVIIELRPPYLNAIYMPWIARQ</sequence>
<dbReference type="Gene3D" id="2.130.10.10">
    <property type="entry name" value="YVTN repeat-like/Quinoprotein amine dehydrogenase"/>
    <property type="match status" value="1"/>
</dbReference>
<dbReference type="InterPro" id="IPR015943">
    <property type="entry name" value="WD40/YVTN_repeat-like_dom_sf"/>
</dbReference>